<dbReference type="EMBL" id="BLJY01000002">
    <property type="protein sequence ID" value="GFF13098.1"/>
    <property type="molecule type" value="Genomic_DNA"/>
</dbReference>
<feature type="compositionally biased region" description="Polar residues" evidence="2">
    <location>
        <begin position="697"/>
        <end position="709"/>
    </location>
</feature>
<feature type="region of interest" description="Disordered" evidence="2">
    <location>
        <begin position="697"/>
        <end position="738"/>
    </location>
</feature>
<dbReference type="AlphaFoldDB" id="A0A5M3YTU4"/>
<keyword evidence="1" id="KW-0175">Coiled coil</keyword>
<dbReference type="InterPro" id="IPR011990">
    <property type="entry name" value="TPR-like_helical_dom_sf"/>
</dbReference>
<feature type="coiled-coil region" evidence="1">
    <location>
        <begin position="63"/>
        <end position="97"/>
    </location>
</feature>
<dbReference type="VEuPathDB" id="FungiDB:ATEG_02108"/>
<evidence type="ECO:0000313" key="4">
    <source>
        <dbReference type="Proteomes" id="UP000452235"/>
    </source>
</evidence>
<organism evidence="3 4">
    <name type="scientific">Aspergillus terreus</name>
    <dbReference type="NCBI Taxonomy" id="33178"/>
    <lineage>
        <taxon>Eukaryota</taxon>
        <taxon>Fungi</taxon>
        <taxon>Dikarya</taxon>
        <taxon>Ascomycota</taxon>
        <taxon>Pezizomycotina</taxon>
        <taxon>Eurotiomycetes</taxon>
        <taxon>Eurotiomycetidae</taxon>
        <taxon>Eurotiales</taxon>
        <taxon>Aspergillaceae</taxon>
        <taxon>Aspergillus</taxon>
        <taxon>Aspergillus subgen. Circumdati</taxon>
    </lineage>
</organism>
<reference evidence="3 4" key="1">
    <citation type="submission" date="2020-01" db="EMBL/GenBank/DDBJ databases">
        <title>Aspergillus terreus IFO 6365 whole genome shotgun sequence.</title>
        <authorList>
            <person name="Kanamasa S."/>
            <person name="Takahashi H."/>
        </authorList>
    </citation>
    <scope>NUCLEOTIDE SEQUENCE [LARGE SCALE GENOMIC DNA]</scope>
    <source>
        <strain evidence="3 4">IFO 6365</strain>
    </source>
</reference>
<proteinExistence type="predicted"/>
<feature type="coiled-coil region" evidence="1">
    <location>
        <begin position="261"/>
        <end position="318"/>
    </location>
</feature>
<accession>A0A5M3YTU4</accession>
<dbReference type="Gene3D" id="1.25.40.10">
    <property type="entry name" value="Tetratricopeptide repeat domain"/>
    <property type="match status" value="1"/>
</dbReference>
<evidence type="ECO:0000256" key="1">
    <source>
        <dbReference type="SAM" id="Coils"/>
    </source>
</evidence>
<evidence type="ECO:0000313" key="3">
    <source>
        <dbReference type="EMBL" id="GFF13098.1"/>
    </source>
</evidence>
<keyword evidence="4" id="KW-1185">Reference proteome</keyword>
<dbReference type="Proteomes" id="UP000452235">
    <property type="component" value="Unassembled WGS sequence"/>
</dbReference>
<feature type="coiled-coil region" evidence="1">
    <location>
        <begin position="668"/>
        <end position="695"/>
    </location>
</feature>
<comment type="caution">
    <text evidence="3">The sequence shown here is derived from an EMBL/GenBank/DDBJ whole genome shotgun (WGS) entry which is preliminary data.</text>
</comment>
<dbReference type="OrthoDB" id="185373at2759"/>
<protein>
    <submittedName>
        <fullName evidence="3">Uncharacterized protein</fullName>
    </submittedName>
</protein>
<sequence>MQRLWSRAAPAQSSCRCVSCLSTGASGITSRAASAASKRRLRIGNSVTALYTSIFAAAALADAQAKDRRRLEWKKKIEAVKEEVNELVDEEQRILAAIMSRRKKKVFNGTLQIRQYSSLAPSIPDRFKRPLSTAAPSPRLEYTNAGINDGTDDLMDELDVGRNNKEGENFANGKEIPDIKEFIPETEDPLVEGTSKDAGLGLEDDTIPDWLSFDLVRQKCIRKLAVKQLAIRFLLRPAIAHSYMGLRMSYHFDYTVPQMNVNDLIDELNSLRKRIRQLKTTKDAYIDDLAQDLHASNMKELSKQRSRLDQELRHDTEEYLDGKMSLPELLLRLANNLLQASDPDRPYAMRTMLTTFAKARQNDLGDLVLKAMLPNKFPLNSSLILSIMHFYRKSKNLKGFDLFLEMIRGDRYPVDMQQLGYYRRAVINGVEISVPPVQSANAVTWSTLIICCLRFDQPDRADAYLQAARQHGYMDDFTTLNTYLRYYAIRSDWDKGLQAMKRALAYMASSTEHREIRIERLIARMVHLCDECERYDVSDAIISAAMDSGFDSTIAQKQRDIEFSADPELRRWHVAGDAALDDNRSKPLWERIYAFVNEMSQQINSLSEKRPANQWQKLMETYSQEVLSAVHSGIPDKYKISGRTHGDSSKDLLKATEQEKEQPDESIADVQQQEINSLKDEVAQLKRMVFELTTKTATNDPDLPESSSVDLGHLKTQLSTARPLPEMTPRKKSVRVYR</sequence>
<gene>
    <name evidence="3" type="ORF">ATEIFO6365_0002020800</name>
</gene>
<name>A0A5M3YTU4_ASPTE</name>
<evidence type="ECO:0000256" key="2">
    <source>
        <dbReference type="SAM" id="MobiDB-lite"/>
    </source>
</evidence>